<accession>A0AA86VN20</accession>
<dbReference type="Proteomes" id="UP001189624">
    <property type="component" value="Chromosome 4"/>
</dbReference>
<sequence>MFGCPSVNQQPMQFCIRAVLLTSVNMICNSLFAHLLGSNNFATTYGLYWLLDCHSKTEVVNKLRTEITVKEDQGVQAIQLLSPVSKLGGMPLKNKTGIELKLRAWNQTLKLGKEISNLTNKSDIEEQAATLTKCEFAGDCFKQRSRSTSELCIPKGPNRIQVRKLHEHFGFQRVHAHLVVLKVRKYQLSFRPGIGPEIFLLPKYRELDACGSKATDKRSNPCHML</sequence>
<keyword evidence="2" id="KW-1185">Reference proteome</keyword>
<organism evidence="1 2">
    <name type="scientific">Sphenostylis stenocarpa</name>
    <dbReference type="NCBI Taxonomy" id="92480"/>
    <lineage>
        <taxon>Eukaryota</taxon>
        <taxon>Viridiplantae</taxon>
        <taxon>Streptophyta</taxon>
        <taxon>Embryophyta</taxon>
        <taxon>Tracheophyta</taxon>
        <taxon>Spermatophyta</taxon>
        <taxon>Magnoliopsida</taxon>
        <taxon>eudicotyledons</taxon>
        <taxon>Gunneridae</taxon>
        <taxon>Pentapetalae</taxon>
        <taxon>rosids</taxon>
        <taxon>fabids</taxon>
        <taxon>Fabales</taxon>
        <taxon>Fabaceae</taxon>
        <taxon>Papilionoideae</taxon>
        <taxon>50 kb inversion clade</taxon>
        <taxon>NPAAA clade</taxon>
        <taxon>indigoferoid/millettioid clade</taxon>
        <taxon>Phaseoleae</taxon>
        <taxon>Sphenostylis</taxon>
    </lineage>
</organism>
<dbReference type="Gramene" id="rna-AYBTSS11_LOCUS14204">
    <property type="protein sequence ID" value="CAJ1950344.1"/>
    <property type="gene ID" value="gene-AYBTSS11_LOCUS14204"/>
</dbReference>
<dbReference type="AlphaFoldDB" id="A0AA86VN20"/>
<protein>
    <submittedName>
        <fullName evidence="1">Uncharacterized protein</fullName>
    </submittedName>
</protein>
<dbReference type="EMBL" id="OY731401">
    <property type="protein sequence ID" value="CAJ1950344.1"/>
    <property type="molecule type" value="Genomic_DNA"/>
</dbReference>
<evidence type="ECO:0000313" key="1">
    <source>
        <dbReference type="EMBL" id="CAJ1950344.1"/>
    </source>
</evidence>
<gene>
    <name evidence="1" type="ORF">AYBTSS11_LOCUS14204</name>
</gene>
<reference evidence="1" key="1">
    <citation type="submission" date="2023-10" db="EMBL/GenBank/DDBJ databases">
        <authorList>
            <person name="Domelevo Entfellner J.-B."/>
        </authorList>
    </citation>
    <scope>NUCLEOTIDE SEQUENCE</scope>
</reference>
<name>A0AA86VN20_9FABA</name>
<proteinExistence type="predicted"/>
<evidence type="ECO:0000313" key="2">
    <source>
        <dbReference type="Proteomes" id="UP001189624"/>
    </source>
</evidence>